<accession>A0A7J8L6W3</accession>
<sequence length="41" mass="4757">MLNLILMALCFLQGFVLLLEVFSKMIVGCAYVVFQYRLEKV</sequence>
<organism evidence="1 2">
    <name type="scientific">Gossypium lobatum</name>
    <dbReference type="NCBI Taxonomy" id="34289"/>
    <lineage>
        <taxon>Eukaryota</taxon>
        <taxon>Viridiplantae</taxon>
        <taxon>Streptophyta</taxon>
        <taxon>Embryophyta</taxon>
        <taxon>Tracheophyta</taxon>
        <taxon>Spermatophyta</taxon>
        <taxon>Magnoliopsida</taxon>
        <taxon>eudicotyledons</taxon>
        <taxon>Gunneridae</taxon>
        <taxon>Pentapetalae</taxon>
        <taxon>rosids</taxon>
        <taxon>malvids</taxon>
        <taxon>Malvales</taxon>
        <taxon>Malvaceae</taxon>
        <taxon>Malvoideae</taxon>
        <taxon>Gossypium</taxon>
    </lineage>
</organism>
<protein>
    <submittedName>
        <fullName evidence="1">Uncharacterized protein</fullName>
    </submittedName>
</protein>
<name>A0A7J8L6W3_9ROSI</name>
<evidence type="ECO:0000313" key="2">
    <source>
        <dbReference type="Proteomes" id="UP000593572"/>
    </source>
</evidence>
<evidence type="ECO:0000313" key="1">
    <source>
        <dbReference type="EMBL" id="MBA0548163.1"/>
    </source>
</evidence>
<dbReference type="EMBL" id="JABEZX010000001">
    <property type="protein sequence ID" value="MBA0548163.1"/>
    <property type="molecule type" value="Genomic_DNA"/>
</dbReference>
<reference evidence="1 2" key="1">
    <citation type="journal article" date="2019" name="Genome Biol. Evol.">
        <title>Insights into the evolution of the New World diploid cottons (Gossypium, subgenus Houzingenia) based on genome sequencing.</title>
        <authorList>
            <person name="Grover C.E."/>
            <person name="Arick M.A. 2nd"/>
            <person name="Thrash A."/>
            <person name="Conover J.L."/>
            <person name="Sanders W.S."/>
            <person name="Peterson D.G."/>
            <person name="Frelichowski J.E."/>
            <person name="Scheffler J.A."/>
            <person name="Scheffler B.E."/>
            <person name="Wendel J.F."/>
        </authorList>
    </citation>
    <scope>NUCLEOTIDE SEQUENCE [LARGE SCALE GENOMIC DNA]</scope>
    <source>
        <strain evidence="1">157</strain>
        <tissue evidence="1">Leaf</tissue>
    </source>
</reference>
<proteinExistence type="predicted"/>
<dbReference type="Proteomes" id="UP000593572">
    <property type="component" value="Unassembled WGS sequence"/>
</dbReference>
<dbReference type="AlphaFoldDB" id="A0A7J8L6W3"/>
<comment type="caution">
    <text evidence="1">The sequence shown here is derived from an EMBL/GenBank/DDBJ whole genome shotgun (WGS) entry which is preliminary data.</text>
</comment>
<keyword evidence="2" id="KW-1185">Reference proteome</keyword>
<gene>
    <name evidence="1" type="ORF">Golob_019275</name>
</gene>